<keyword evidence="1" id="KW-0812">Transmembrane</keyword>
<sequence>MSAKMLSADQKRKGLLIFRILLLTAAVLYLIFLGYNNYLLEKKIKVYFAADNASYLQAESRTLDPDIDIYLQIFEELKAGPESDNLTKTIPEGSQLIDYQLDDQLLTLNFNRALKDNHWGGSTGERLTVYSIVNSYTALSEVERVKILLEGEEVESLVGHLDLSRPLMYNQKLTEGN</sequence>
<evidence type="ECO:0000259" key="2">
    <source>
        <dbReference type="SMART" id="SM00909"/>
    </source>
</evidence>
<dbReference type="InterPro" id="IPR019606">
    <property type="entry name" value="GerMN"/>
</dbReference>
<accession>A0A4R6LKD7</accession>
<evidence type="ECO:0000313" key="3">
    <source>
        <dbReference type="EMBL" id="TDO83401.1"/>
    </source>
</evidence>
<dbReference type="Pfam" id="PF10646">
    <property type="entry name" value="Germane"/>
    <property type="match status" value="1"/>
</dbReference>
<name>A0A4R6LKD7_9FIRM</name>
<dbReference type="SMART" id="SM00909">
    <property type="entry name" value="Germane"/>
    <property type="match status" value="1"/>
</dbReference>
<gene>
    <name evidence="3" type="ORF">DFR79_12531</name>
</gene>
<protein>
    <submittedName>
        <fullName evidence="3">Sporulation and spore germination protein</fullName>
    </submittedName>
</protein>
<keyword evidence="1" id="KW-0472">Membrane</keyword>
<comment type="caution">
    <text evidence="3">The sequence shown here is derived from an EMBL/GenBank/DDBJ whole genome shotgun (WGS) entry which is preliminary data.</text>
</comment>
<feature type="transmembrane region" description="Helical" evidence="1">
    <location>
        <begin position="16"/>
        <end position="35"/>
    </location>
</feature>
<keyword evidence="1" id="KW-1133">Transmembrane helix</keyword>
<organism evidence="3 4">
    <name type="scientific">Halanaerobium saccharolyticum</name>
    <dbReference type="NCBI Taxonomy" id="43595"/>
    <lineage>
        <taxon>Bacteria</taxon>
        <taxon>Bacillati</taxon>
        <taxon>Bacillota</taxon>
        <taxon>Clostridia</taxon>
        <taxon>Halanaerobiales</taxon>
        <taxon>Halanaerobiaceae</taxon>
        <taxon>Halanaerobium</taxon>
    </lineage>
</organism>
<evidence type="ECO:0000313" key="4">
    <source>
        <dbReference type="Proteomes" id="UP000295064"/>
    </source>
</evidence>
<dbReference type="EMBL" id="SNWX01000025">
    <property type="protein sequence ID" value="TDO83401.1"/>
    <property type="molecule type" value="Genomic_DNA"/>
</dbReference>
<evidence type="ECO:0000256" key="1">
    <source>
        <dbReference type="SAM" id="Phobius"/>
    </source>
</evidence>
<feature type="domain" description="GerMN" evidence="2">
    <location>
        <begin position="70"/>
        <end position="158"/>
    </location>
</feature>
<dbReference type="OrthoDB" id="9809406at2"/>
<dbReference type="RefSeq" id="WP_133515811.1">
    <property type="nucleotide sequence ID" value="NZ_SNWX01000025.1"/>
</dbReference>
<dbReference type="Proteomes" id="UP000295064">
    <property type="component" value="Unassembled WGS sequence"/>
</dbReference>
<reference evidence="3 4" key="1">
    <citation type="submission" date="2019-03" db="EMBL/GenBank/DDBJ databases">
        <title>Subsurface microbial communities from deep shales in Ohio and West Virginia, USA.</title>
        <authorList>
            <person name="Wrighton K."/>
        </authorList>
    </citation>
    <scope>NUCLEOTIDE SEQUENCE [LARGE SCALE GENOMIC DNA]</scope>
    <source>
        <strain evidence="3 4">MA284_T2</strain>
    </source>
</reference>
<dbReference type="AlphaFoldDB" id="A0A4R6LKD7"/>
<proteinExistence type="predicted"/>